<feature type="domain" description="Endonuclease GajA/Old nuclease/RecF-like AAA" evidence="1">
    <location>
        <begin position="1"/>
        <end position="410"/>
    </location>
</feature>
<dbReference type="Proteomes" id="UP000286954">
    <property type="component" value="Chromosome"/>
</dbReference>
<dbReference type="InterPro" id="IPR027417">
    <property type="entry name" value="P-loop_NTPase"/>
</dbReference>
<dbReference type="KEGG" id="gak:X907_0709"/>
<dbReference type="EMBL" id="CP018911">
    <property type="protein sequence ID" value="AZU03253.1"/>
    <property type="molecule type" value="Genomic_DNA"/>
</dbReference>
<keyword evidence="3" id="KW-0255">Endonuclease</keyword>
<organism evidence="3 4">
    <name type="scientific">Glycocaulis alkaliphilus</name>
    <dbReference type="NCBI Taxonomy" id="1434191"/>
    <lineage>
        <taxon>Bacteria</taxon>
        <taxon>Pseudomonadati</taxon>
        <taxon>Pseudomonadota</taxon>
        <taxon>Alphaproteobacteria</taxon>
        <taxon>Maricaulales</taxon>
        <taxon>Maricaulaceae</taxon>
        <taxon>Glycocaulis</taxon>
    </lineage>
</organism>
<evidence type="ECO:0000313" key="4">
    <source>
        <dbReference type="Proteomes" id="UP000286954"/>
    </source>
</evidence>
<dbReference type="InterPro" id="IPR051396">
    <property type="entry name" value="Bact_Antivir_Def_Nuclease"/>
</dbReference>
<evidence type="ECO:0000259" key="2">
    <source>
        <dbReference type="Pfam" id="PF20469"/>
    </source>
</evidence>
<dbReference type="Gene3D" id="3.40.50.300">
    <property type="entry name" value="P-loop containing nucleotide triphosphate hydrolases"/>
    <property type="match status" value="2"/>
</dbReference>
<dbReference type="InterPro" id="IPR041685">
    <property type="entry name" value="AAA_GajA/Old/RecF-like"/>
</dbReference>
<gene>
    <name evidence="3" type="ORF">X907_0709</name>
</gene>
<protein>
    <submittedName>
        <fullName evidence="3">ATP-dependent OLD family endonuclease</fullName>
    </submittedName>
</protein>
<keyword evidence="3" id="KW-0378">Hydrolase</keyword>
<reference evidence="3 4" key="1">
    <citation type="submission" date="2016-12" db="EMBL/GenBank/DDBJ databases">
        <title>The genome of dimorphic prosthecate Glycocaulis alkaliphilus 6b-8t, isolated from crude oil dictates its adaptability in petroleum environments.</title>
        <authorList>
            <person name="Wu X.-L."/>
            <person name="Geng S."/>
        </authorList>
    </citation>
    <scope>NUCLEOTIDE SEQUENCE [LARGE SCALE GENOMIC DNA]</scope>
    <source>
        <strain evidence="3 4">6B-8</strain>
    </source>
</reference>
<dbReference type="Pfam" id="PF13175">
    <property type="entry name" value="AAA_15"/>
    <property type="match status" value="1"/>
</dbReference>
<dbReference type="SUPFAM" id="SSF52540">
    <property type="entry name" value="P-loop containing nucleoside triphosphate hydrolases"/>
    <property type="match status" value="1"/>
</dbReference>
<proteinExistence type="predicted"/>
<dbReference type="PANTHER" id="PTHR43581:SF4">
    <property type="entry name" value="ATP_GTP PHOSPHATASE"/>
    <property type="match status" value="1"/>
</dbReference>
<evidence type="ECO:0000259" key="1">
    <source>
        <dbReference type="Pfam" id="PF13175"/>
    </source>
</evidence>
<dbReference type="Pfam" id="PF20469">
    <property type="entry name" value="OLD-like_TOPRIM"/>
    <property type="match status" value="1"/>
</dbReference>
<dbReference type="OrthoDB" id="9816534at2"/>
<dbReference type="InterPro" id="IPR034139">
    <property type="entry name" value="TOPRIM_OLD"/>
</dbReference>
<feature type="domain" description="OLD protein-like TOPRIM" evidence="2">
    <location>
        <begin position="463"/>
        <end position="528"/>
    </location>
</feature>
<dbReference type="CDD" id="cd01026">
    <property type="entry name" value="TOPRIM_OLD"/>
    <property type="match status" value="1"/>
</dbReference>
<dbReference type="GO" id="GO:0004519">
    <property type="term" value="F:endonuclease activity"/>
    <property type="evidence" value="ECO:0007669"/>
    <property type="project" value="UniProtKB-KW"/>
</dbReference>
<sequence>MRLSSIRVQNFRSIRDSGTIRIEPLQAFVGENNCGKSNLLKALQCFLTSGAGGMAADDFNDVNALCAIECEFSELSEGEKRRLRPYIIGDKVVLRKELHVQEDKARGRTTVRSDYHGYQAEPRDEWLSVKKLSAGDGRPKWQEIAKKNGILEYVQGTDGKVNKASYEAGLKRYLEENDVEYDEPELGETQALGLPQNLLSALPEIYLLPAITDYSDEIDRRSSSTVFRRLMADLSERIIGKDPRHIELEEALERVRALLNFSSDEGAPRRLEALSAAEVSLRDVMKKLMPSVASVKLEVQVEAPKEIFGRGVAIRIDDGVLTDVLDKGHGMQRNVVFSLLQMLIDGARLRDGDNHRPIILAIEEPELYIHPQSQRLIFRVLREFAGSEDDDAGSGVSDQVIYTTHSPSFVEVWNYQRIGIVSKPDARTGTIVTQAARLVLGSPEDRKSFKTLTSFGLKHNEVFFSRYAIIVEGPEDEVGFIATARKLGIIEELPDEMSVSIIVASGKGDVPKFQRIMNAFDMNYSVLLEMDGHNDAEPKNAAILEQLNGNRVARLPNKLEDLLGLPHHFKDQHHAKQFFSEAMNINAAMEQIVRDLLPLPEPEA</sequence>
<evidence type="ECO:0000313" key="3">
    <source>
        <dbReference type="EMBL" id="AZU03253.1"/>
    </source>
</evidence>
<keyword evidence="4" id="KW-1185">Reference proteome</keyword>
<dbReference type="AlphaFoldDB" id="A0A3T0E7A4"/>
<keyword evidence="3" id="KW-0540">Nuclease</keyword>
<name>A0A3T0E7A4_9PROT</name>
<dbReference type="PANTHER" id="PTHR43581">
    <property type="entry name" value="ATP/GTP PHOSPHATASE"/>
    <property type="match status" value="1"/>
</dbReference>
<dbReference type="RefSeq" id="WP_127565658.1">
    <property type="nucleotide sequence ID" value="NZ_BMFB01000002.1"/>
</dbReference>
<accession>A0A3T0E7A4</accession>